<dbReference type="CDD" id="cd05403">
    <property type="entry name" value="NT_KNTase_like"/>
    <property type="match status" value="1"/>
</dbReference>
<name>D7D851_STAHD</name>
<dbReference type="Gene3D" id="3.30.460.10">
    <property type="entry name" value="Beta Polymerase, domain 2"/>
    <property type="match status" value="1"/>
</dbReference>
<dbReference type="GeneID" id="9234123"/>
<dbReference type="eggNOG" id="arCOG01195">
    <property type="taxonomic scope" value="Archaea"/>
</dbReference>
<dbReference type="HOGENOM" id="CLU_130257_9_4_2"/>
<feature type="domain" description="Polymerase nucleotidyl transferase" evidence="1">
    <location>
        <begin position="17"/>
        <end position="73"/>
    </location>
</feature>
<dbReference type="PANTHER" id="PTHR43449:SF1">
    <property type="entry name" value="POLYMERASE BETA NUCLEOTIDYLTRANSFERASE DOMAIN-CONTAINING PROTEIN"/>
    <property type="match status" value="1"/>
</dbReference>
<protein>
    <submittedName>
        <fullName evidence="2">DNA polymerase beta domain protein region</fullName>
    </submittedName>
</protein>
<evidence type="ECO:0000259" key="1">
    <source>
        <dbReference type="Pfam" id="PF01909"/>
    </source>
</evidence>
<dbReference type="RefSeq" id="WP_013143145.1">
    <property type="nucleotide sequence ID" value="NC_014205.1"/>
</dbReference>
<dbReference type="PANTHER" id="PTHR43449">
    <property type="entry name" value="NUCLEOTIDYLTRANSFERASE"/>
    <property type="match status" value="1"/>
</dbReference>
<dbReference type="STRING" id="591019.Shell_0834"/>
<evidence type="ECO:0000313" key="3">
    <source>
        <dbReference type="Proteomes" id="UP000002573"/>
    </source>
</evidence>
<dbReference type="EMBL" id="CP002051">
    <property type="protein sequence ID" value="ADI31947.1"/>
    <property type="molecule type" value="Genomic_DNA"/>
</dbReference>
<dbReference type="GO" id="GO:0016779">
    <property type="term" value="F:nucleotidyltransferase activity"/>
    <property type="evidence" value="ECO:0007669"/>
    <property type="project" value="InterPro"/>
</dbReference>
<dbReference type="InterPro" id="IPR002934">
    <property type="entry name" value="Polymerase_NTP_transf_dom"/>
</dbReference>
<dbReference type="Proteomes" id="UP000002573">
    <property type="component" value="Chromosome"/>
</dbReference>
<reference evidence="2 3" key="2">
    <citation type="journal article" date="2011" name="Stand. Genomic Sci.">
        <title>Complete genome sequence of Staphylothermus hellenicus P8.</title>
        <authorList>
            <person name="Anderson I."/>
            <person name="Wirth R."/>
            <person name="Lucas S."/>
            <person name="Copeland A."/>
            <person name="Lapidus A."/>
            <person name="Cheng J.F."/>
            <person name="Goodwin L."/>
            <person name="Pitluck S."/>
            <person name="Davenport K."/>
            <person name="Detter J.C."/>
            <person name="Han C."/>
            <person name="Tapia R."/>
            <person name="Land M."/>
            <person name="Hauser L."/>
            <person name="Pati A."/>
            <person name="Mikhailova N."/>
            <person name="Woyke T."/>
            <person name="Klenk H.P."/>
            <person name="Kyrpides N."/>
            <person name="Ivanova N."/>
        </authorList>
    </citation>
    <scope>NUCLEOTIDE SEQUENCE [LARGE SCALE GENOMIC DNA]</scope>
    <source>
        <strain evidence="3">DSM 12710 / JCM 10830 / BK20S6-10-b1 / P8</strain>
    </source>
</reference>
<keyword evidence="3" id="KW-1185">Reference proteome</keyword>
<dbReference type="SUPFAM" id="SSF81301">
    <property type="entry name" value="Nucleotidyltransferase"/>
    <property type="match status" value="1"/>
</dbReference>
<dbReference type="KEGG" id="shc:Shell_0834"/>
<sequence length="111" mass="13432">MSREKVDPLIEEIITDFKNKIEEKLRIKIDEIIVFGSRARGDYRVDSDIDLIIISREWRGTILDRMKHIYKLWNYELDATLIPLKPDELEEKIHSSITLRDARKYWIRIKF</sequence>
<accession>D7D851</accession>
<dbReference type="Pfam" id="PF01909">
    <property type="entry name" value="NTP_transf_2"/>
    <property type="match status" value="1"/>
</dbReference>
<organism evidence="2 3">
    <name type="scientific">Staphylothermus hellenicus (strain DSM 12710 / JCM 10830 / BK20S6-10-b1 / P8)</name>
    <dbReference type="NCBI Taxonomy" id="591019"/>
    <lineage>
        <taxon>Archaea</taxon>
        <taxon>Thermoproteota</taxon>
        <taxon>Thermoprotei</taxon>
        <taxon>Desulfurococcales</taxon>
        <taxon>Desulfurococcaceae</taxon>
        <taxon>Staphylothermus</taxon>
    </lineage>
</organism>
<gene>
    <name evidence="2" type="ordered locus">Shell_0834</name>
</gene>
<evidence type="ECO:0000313" key="2">
    <source>
        <dbReference type="EMBL" id="ADI31947.1"/>
    </source>
</evidence>
<reference evidence="3" key="1">
    <citation type="submission" date="2010-05" db="EMBL/GenBank/DDBJ databases">
        <title>Complete sequence of Staphylothermus hellenicus DSM 12710.</title>
        <authorList>
            <consortium name="US DOE Joint Genome Institute"/>
            <person name="Lucas S."/>
            <person name="Copeland A."/>
            <person name="Lapidus A."/>
            <person name="Cheng J.-F."/>
            <person name="Bruce D."/>
            <person name="Goodwin L."/>
            <person name="Pitluck S."/>
            <person name="Davenport K."/>
            <person name="Detter J.C."/>
            <person name="Han C."/>
            <person name="Tapia R."/>
            <person name="Larimer F."/>
            <person name="Land M."/>
            <person name="Hauser L."/>
            <person name="Kyrpides N."/>
            <person name="Mikhailova N."/>
            <person name="Anderson I.J."/>
            <person name="Woyke T."/>
        </authorList>
    </citation>
    <scope>NUCLEOTIDE SEQUENCE [LARGE SCALE GENOMIC DNA]</scope>
    <source>
        <strain evidence="3">DSM 12710 / JCM 10830 / BK20S6-10-b1 / P8</strain>
    </source>
</reference>
<dbReference type="AlphaFoldDB" id="D7D851"/>
<dbReference type="InterPro" id="IPR043519">
    <property type="entry name" value="NT_sf"/>
</dbReference>
<proteinExistence type="predicted"/>